<gene>
    <name evidence="2" type="ORF">ElP_31590</name>
</gene>
<name>A0A518H346_9BACT</name>
<keyword evidence="2" id="KW-0808">Transferase</keyword>
<dbReference type="Proteomes" id="UP000317835">
    <property type="component" value="Chromosome"/>
</dbReference>
<evidence type="ECO:0000256" key="1">
    <source>
        <dbReference type="SAM" id="MobiDB-lite"/>
    </source>
</evidence>
<protein>
    <submittedName>
        <fullName evidence="2">Cytidylate kinase</fullName>
    </submittedName>
</protein>
<keyword evidence="2" id="KW-0418">Kinase</keyword>
<organism evidence="2 3">
    <name type="scientific">Tautonia plasticadhaerens</name>
    <dbReference type="NCBI Taxonomy" id="2527974"/>
    <lineage>
        <taxon>Bacteria</taxon>
        <taxon>Pseudomonadati</taxon>
        <taxon>Planctomycetota</taxon>
        <taxon>Planctomycetia</taxon>
        <taxon>Isosphaerales</taxon>
        <taxon>Isosphaeraceae</taxon>
        <taxon>Tautonia</taxon>
    </lineage>
</organism>
<proteinExistence type="predicted"/>
<accession>A0A518H346</accession>
<dbReference type="Pfam" id="PF13189">
    <property type="entry name" value="Cytidylate_kin2"/>
    <property type="match status" value="1"/>
</dbReference>
<evidence type="ECO:0000313" key="3">
    <source>
        <dbReference type="Proteomes" id="UP000317835"/>
    </source>
</evidence>
<dbReference type="AlphaFoldDB" id="A0A518H346"/>
<dbReference type="KEGG" id="tpla:ElP_31590"/>
<dbReference type="GO" id="GO:0016301">
    <property type="term" value="F:kinase activity"/>
    <property type="evidence" value="ECO:0007669"/>
    <property type="project" value="UniProtKB-KW"/>
</dbReference>
<keyword evidence="3" id="KW-1185">Reference proteome</keyword>
<feature type="region of interest" description="Disordered" evidence="1">
    <location>
        <begin position="239"/>
        <end position="261"/>
    </location>
</feature>
<sequence>MGSIGDASRPNARKPARGLREAMARWLSRRGGAPAEPQIPGEPRPRFRVVCIAREAGAGGSALGRLVAERLGWADYDAQTVATIAERMEVSREEVEKLDELSPSVVQDWLLPLREEHWAPLEAYLDHLAKLVLSIGHAGEAVIVGRGAGFMLPRHEILSVRVVAPLKARTRSLSERLGVSPRTARRLAIDLDRRRRKFCRTMFHVDDADPHQYDLVIDTESVGLPIACELIARAVEAGRPADIPPDPRALPSPTASPIEPA</sequence>
<reference evidence="2 3" key="1">
    <citation type="submission" date="2019-02" db="EMBL/GenBank/DDBJ databases">
        <title>Deep-cultivation of Planctomycetes and their phenomic and genomic characterization uncovers novel biology.</title>
        <authorList>
            <person name="Wiegand S."/>
            <person name="Jogler M."/>
            <person name="Boedeker C."/>
            <person name="Pinto D."/>
            <person name="Vollmers J."/>
            <person name="Rivas-Marin E."/>
            <person name="Kohn T."/>
            <person name="Peeters S.H."/>
            <person name="Heuer A."/>
            <person name="Rast P."/>
            <person name="Oberbeckmann S."/>
            <person name="Bunk B."/>
            <person name="Jeske O."/>
            <person name="Meyerdierks A."/>
            <person name="Storesund J.E."/>
            <person name="Kallscheuer N."/>
            <person name="Luecker S."/>
            <person name="Lage O.M."/>
            <person name="Pohl T."/>
            <person name="Merkel B.J."/>
            <person name="Hornburger P."/>
            <person name="Mueller R.-W."/>
            <person name="Bruemmer F."/>
            <person name="Labrenz M."/>
            <person name="Spormann A.M."/>
            <person name="Op den Camp H."/>
            <person name="Overmann J."/>
            <person name="Amann R."/>
            <person name="Jetten M.S.M."/>
            <person name="Mascher T."/>
            <person name="Medema M.H."/>
            <person name="Devos D.P."/>
            <person name="Kaster A.-K."/>
            <person name="Ovreas L."/>
            <person name="Rohde M."/>
            <person name="Galperin M.Y."/>
            <person name="Jogler C."/>
        </authorList>
    </citation>
    <scope>NUCLEOTIDE SEQUENCE [LARGE SCALE GENOMIC DNA]</scope>
    <source>
        <strain evidence="2 3">ElP</strain>
    </source>
</reference>
<evidence type="ECO:0000313" key="2">
    <source>
        <dbReference type="EMBL" id="QDV35256.1"/>
    </source>
</evidence>
<dbReference type="OrthoDB" id="276523at2"/>
<dbReference type="RefSeq" id="WP_145270733.1">
    <property type="nucleotide sequence ID" value="NZ_CP036426.1"/>
</dbReference>
<dbReference type="SUPFAM" id="SSF52540">
    <property type="entry name" value="P-loop containing nucleoside triphosphate hydrolases"/>
    <property type="match status" value="1"/>
</dbReference>
<dbReference type="Gene3D" id="3.40.50.300">
    <property type="entry name" value="P-loop containing nucleotide triphosphate hydrolases"/>
    <property type="match status" value="1"/>
</dbReference>
<dbReference type="EMBL" id="CP036426">
    <property type="protein sequence ID" value="QDV35256.1"/>
    <property type="molecule type" value="Genomic_DNA"/>
</dbReference>
<dbReference type="InterPro" id="IPR027417">
    <property type="entry name" value="P-loop_NTPase"/>
</dbReference>